<evidence type="ECO:0000256" key="1">
    <source>
        <dbReference type="SAM" id="Coils"/>
    </source>
</evidence>
<dbReference type="GeneID" id="39493250"/>
<dbReference type="KEGG" id="sbf:JCM31447_32030"/>
<sequence>MEDKSKKGYVKIDFDLTNKLDRTVYEFFQKMYFGYKKKFVIACARRYLNCNSDQMKELLDDLELNMTQINLDLKDQKIESKKIQNSSNEEEKAHLKSNEVHAQERIAKPVTSKLFKKT</sequence>
<dbReference type="RefSeq" id="WP_130613297.1">
    <property type="nucleotide sequence ID" value="NZ_AP019370.1"/>
</dbReference>
<reference evidence="3 4" key="1">
    <citation type="submission" date="2018-12" db="EMBL/GenBank/DDBJ databases">
        <title>Rubrispira sanarue gen. nov., sp., nov., a member of the order Silvanigrellales, isolated from a brackish lake in Hamamatsu Japan.</title>
        <authorList>
            <person name="Maejima Y."/>
            <person name="Iino T."/>
            <person name="Muraguchi Y."/>
            <person name="Fukuda K."/>
            <person name="Nojiri H."/>
            <person name="Ohkuma M."/>
            <person name="Moriuchi R."/>
            <person name="Dohra H."/>
            <person name="Kimbara K."/>
            <person name="Shintani M."/>
        </authorList>
    </citation>
    <scope>NUCLEOTIDE SEQUENCE [LARGE SCALE GENOMIC DNA]</scope>
    <source>
        <strain evidence="3 4">RF1110005</strain>
        <plasmid evidence="3 4">68K</plasmid>
    </source>
</reference>
<evidence type="ECO:0000313" key="4">
    <source>
        <dbReference type="Proteomes" id="UP000291236"/>
    </source>
</evidence>
<name>A0A4P2VRA5_FLUSA</name>
<feature type="compositionally biased region" description="Basic and acidic residues" evidence="2">
    <location>
        <begin position="89"/>
        <end position="107"/>
    </location>
</feature>
<accession>A0A4P2VRA5</accession>
<evidence type="ECO:0000313" key="3">
    <source>
        <dbReference type="EMBL" id="BBH54729.1"/>
    </source>
</evidence>
<dbReference type="EMBL" id="AP019370">
    <property type="protein sequence ID" value="BBH54729.1"/>
    <property type="molecule type" value="Genomic_DNA"/>
</dbReference>
<keyword evidence="3" id="KW-0614">Plasmid</keyword>
<feature type="region of interest" description="Disordered" evidence="2">
    <location>
        <begin position="81"/>
        <end position="118"/>
    </location>
</feature>
<organism evidence="3 4">
    <name type="scientific">Fluviispira sanaruensis</name>
    <dbReference type="NCBI Taxonomy" id="2493639"/>
    <lineage>
        <taxon>Bacteria</taxon>
        <taxon>Pseudomonadati</taxon>
        <taxon>Bdellovibrionota</taxon>
        <taxon>Oligoflexia</taxon>
        <taxon>Silvanigrellales</taxon>
        <taxon>Silvanigrellaceae</taxon>
        <taxon>Fluviispira</taxon>
    </lineage>
</organism>
<evidence type="ECO:0000256" key="2">
    <source>
        <dbReference type="SAM" id="MobiDB-lite"/>
    </source>
</evidence>
<gene>
    <name evidence="3" type="ORF">JCM31447_32030</name>
</gene>
<keyword evidence="4" id="KW-1185">Reference proteome</keyword>
<keyword evidence="1" id="KW-0175">Coiled coil</keyword>
<protein>
    <submittedName>
        <fullName evidence="3">Uncharacterized protein</fullName>
    </submittedName>
</protein>
<feature type="coiled-coil region" evidence="1">
    <location>
        <begin position="52"/>
        <end position="79"/>
    </location>
</feature>
<proteinExistence type="predicted"/>
<geneLocation type="plasmid" evidence="3 4">
    <name>68K</name>
</geneLocation>
<dbReference type="AlphaFoldDB" id="A0A4P2VRA5"/>
<dbReference type="Proteomes" id="UP000291236">
    <property type="component" value="Plasmid 68K"/>
</dbReference>